<dbReference type="Pfam" id="PF00577">
    <property type="entry name" value="Usher"/>
    <property type="match status" value="1"/>
</dbReference>
<evidence type="ECO:0000256" key="8">
    <source>
        <dbReference type="ARBA" id="ARBA00023237"/>
    </source>
</evidence>
<dbReference type="InterPro" id="IPR000015">
    <property type="entry name" value="Fimb_usher"/>
</dbReference>
<dbReference type="Gene3D" id="2.60.40.2610">
    <property type="entry name" value="Outer membrane usher protein FimD, plug domain"/>
    <property type="match status" value="1"/>
</dbReference>
<reference evidence="14" key="1">
    <citation type="submission" date="2020-03" db="EMBL/GenBank/DDBJ databases">
        <title>Genome sequences of seven Enterobacteriaceae strains isolated from Canadian wastewater treatment facilities.</title>
        <authorList>
            <person name="Huang H."/>
            <person name="Chmara J.T."/>
            <person name="Duceppe M.-O."/>
        </authorList>
    </citation>
    <scope>NUCLEOTIDE SEQUENCE [LARGE SCALE GENOMIC DNA]</scope>
    <source>
        <strain evidence="14">Biosolid 3</strain>
    </source>
</reference>
<keyword evidence="5 9" id="KW-0812">Transmembrane</keyword>
<dbReference type="InterPro" id="IPR025885">
    <property type="entry name" value="PapC_N"/>
</dbReference>
<dbReference type="InterPro" id="IPR018030">
    <property type="entry name" value="Fimbrial_membr_usher_CS"/>
</dbReference>
<gene>
    <name evidence="13" type="ORF">G9399_00150</name>
</gene>
<accession>A0AAE7SSC6</accession>
<evidence type="ECO:0000256" key="3">
    <source>
        <dbReference type="ARBA" id="ARBA00022448"/>
    </source>
</evidence>
<evidence type="ECO:0000256" key="5">
    <source>
        <dbReference type="ARBA" id="ARBA00022692"/>
    </source>
</evidence>
<evidence type="ECO:0000256" key="2">
    <source>
        <dbReference type="ARBA" id="ARBA00008064"/>
    </source>
</evidence>
<dbReference type="GO" id="GO:0009279">
    <property type="term" value="C:cell outer membrane"/>
    <property type="evidence" value="ECO:0007669"/>
    <property type="project" value="UniProtKB-SubCell"/>
</dbReference>
<dbReference type="Gene3D" id="3.10.20.410">
    <property type="match status" value="1"/>
</dbReference>
<dbReference type="AlphaFoldDB" id="A0AAE7SSC6"/>
<dbReference type="PANTHER" id="PTHR30451:SF10">
    <property type="entry name" value="OUTER MEMBRANE USHER PROTEIN YFCU-RELATED"/>
    <property type="match status" value="1"/>
</dbReference>
<comment type="similarity">
    <text evidence="2 9">Belongs to the fimbrial export usher family.</text>
</comment>
<dbReference type="EMBL" id="CP054160">
    <property type="protein sequence ID" value="QXT42650.2"/>
    <property type="molecule type" value="Genomic_DNA"/>
</dbReference>
<evidence type="ECO:0000256" key="10">
    <source>
        <dbReference type="SAM" id="SignalP"/>
    </source>
</evidence>
<dbReference type="InterPro" id="IPR037224">
    <property type="entry name" value="PapC_N_sf"/>
</dbReference>
<keyword evidence="4" id="KW-1134">Transmembrane beta strand</keyword>
<dbReference type="RefSeq" id="WP_259525976.1">
    <property type="nucleotide sequence ID" value="NZ_CP054160.3"/>
</dbReference>
<evidence type="ECO:0000256" key="4">
    <source>
        <dbReference type="ARBA" id="ARBA00022452"/>
    </source>
</evidence>
<keyword evidence="9" id="KW-1029">Fimbrium biogenesis</keyword>
<dbReference type="NCBIfam" id="NF011812">
    <property type="entry name" value="PRK15284.1"/>
    <property type="match status" value="1"/>
</dbReference>
<dbReference type="PANTHER" id="PTHR30451">
    <property type="entry name" value="OUTER MEMBRANE USHER PROTEIN"/>
    <property type="match status" value="1"/>
</dbReference>
<keyword evidence="7 9" id="KW-0472">Membrane</keyword>
<evidence type="ECO:0000256" key="7">
    <source>
        <dbReference type="ARBA" id="ARBA00023136"/>
    </source>
</evidence>
<dbReference type="PROSITE" id="PS01151">
    <property type="entry name" value="FIMBRIAL_USHER"/>
    <property type="match status" value="1"/>
</dbReference>
<evidence type="ECO:0000256" key="1">
    <source>
        <dbReference type="ARBA" id="ARBA00004571"/>
    </source>
</evidence>
<dbReference type="GO" id="GO:0009297">
    <property type="term" value="P:pilus assembly"/>
    <property type="evidence" value="ECO:0007669"/>
    <property type="project" value="InterPro"/>
</dbReference>
<evidence type="ECO:0000313" key="14">
    <source>
        <dbReference type="Proteomes" id="UP000503464"/>
    </source>
</evidence>
<dbReference type="Proteomes" id="UP000503464">
    <property type="component" value="Chromosome"/>
</dbReference>
<dbReference type="Gene3D" id="2.60.40.2070">
    <property type="match status" value="1"/>
</dbReference>
<sequence length="840" mass="92761">MSKKILKLSKSGIACIVVLAFLGQINVYAAEETQFNTDILDTNDKKNLDLSVFAVAGYIMPGVYRMAVILNQKKITDFDTLYYSTPEDEKSSFPCLTKELVAQLGLKEGYLSNLKWQPGSNKDEVCLVIPADDGWKITSELPTSTLNLSIPQAFLEYTAPNWDPPSRWDNGVFGALFDYNTNFTTIRPRHSGQNNSMSGNGTAGVNFGPWRARADWQAQLDNKSAGSSHSNRFDWTRYYIYRPIKSLKARLSLGENFVNSDIFDSFRFTGVSLRSDDSMLPPNLRGYAPEITGIAKTNAKVTVRQQGAVLYQTQVAPGPFKIQDLNDAVNGQLDVEVEEQDGSNQKFSVQTSDIPYLTRPGTLRYMVSAGRPTDFRHRSQGPLFSMGEFSWGVANGWSLYGGNTVNNDYQALAVGIGRDLMLFGALSLDATHSRAKLPQTETLQGNSYRLSYSKRFDEFNSQVTFAGYRFSERDYLSMADYLDARQSDYRRAGTKEMYTVSFNQQFTGIGASLFVDYNHRTYWNSSVDDRYNIALAKYLDIANVKNINISVNAYRSKFNNSNDDGVYLSLSVPWGDHGSIGLNSSRYKGGSSNQVSYFSTLNDFDSYQISVGKNGAQNAASGFYSHAGDNVQVNANASYQELGFTSAGIGLQGGLTATMKGGALHRINTPGSARVMVDTDGVSDVPVRGFGAVARSNIFGKAVVSDVNNYYRNQLSIDVNKLSDNAEAINTVEQITLTEGAIGYRHFSIVQGEKALIYIRLPDGSSPPFGATVLNKDNREVGIVNDDGSVYLSGIQASAIMQLRWNGAEQCQISFPTNLVNEKLQNILLPCIFLNEKKSN</sequence>
<dbReference type="InterPro" id="IPR042186">
    <property type="entry name" value="FimD_plug_dom"/>
</dbReference>
<keyword evidence="6 10" id="KW-0732">Signal</keyword>
<evidence type="ECO:0000259" key="12">
    <source>
        <dbReference type="Pfam" id="PF13954"/>
    </source>
</evidence>
<keyword evidence="3 9" id="KW-0813">Transport</keyword>
<feature type="chain" id="PRO_5042019170" evidence="10">
    <location>
        <begin position="30"/>
        <end position="840"/>
    </location>
</feature>
<evidence type="ECO:0000259" key="11">
    <source>
        <dbReference type="Pfam" id="PF13953"/>
    </source>
</evidence>
<dbReference type="InterPro" id="IPR025949">
    <property type="entry name" value="PapC-like_C"/>
</dbReference>
<keyword evidence="8 9" id="KW-0998">Cell outer membrane</keyword>
<protein>
    <submittedName>
        <fullName evidence="13">Outer membrane usher protein</fullName>
    </submittedName>
</protein>
<name>A0AAE7SSC6_SERFO</name>
<organism evidence="13 14">
    <name type="scientific">Serratia fonticola</name>
    <dbReference type="NCBI Taxonomy" id="47917"/>
    <lineage>
        <taxon>Bacteria</taxon>
        <taxon>Pseudomonadati</taxon>
        <taxon>Pseudomonadota</taxon>
        <taxon>Gammaproteobacteria</taxon>
        <taxon>Enterobacterales</taxon>
        <taxon>Yersiniaceae</taxon>
        <taxon>Serratia</taxon>
    </lineage>
</organism>
<dbReference type="Pfam" id="PF13953">
    <property type="entry name" value="PapC_C"/>
    <property type="match status" value="1"/>
</dbReference>
<dbReference type="GO" id="GO:0015473">
    <property type="term" value="F:fimbrial usher porin activity"/>
    <property type="evidence" value="ECO:0007669"/>
    <property type="project" value="InterPro"/>
</dbReference>
<evidence type="ECO:0000256" key="9">
    <source>
        <dbReference type="RuleBase" id="RU003884"/>
    </source>
</evidence>
<proteinExistence type="inferred from homology"/>
<feature type="signal peptide" evidence="10">
    <location>
        <begin position="1"/>
        <end position="29"/>
    </location>
</feature>
<dbReference type="FunFam" id="2.60.40.3110:FF:000001">
    <property type="entry name" value="Putative fimbrial outer membrane usher"/>
    <property type="match status" value="1"/>
</dbReference>
<feature type="domain" description="PapC-like C-terminal" evidence="11">
    <location>
        <begin position="756"/>
        <end position="815"/>
    </location>
</feature>
<dbReference type="InterPro" id="IPR043142">
    <property type="entry name" value="PapC-like_C_sf"/>
</dbReference>
<comment type="subcellular location">
    <subcellularLocation>
        <location evidence="1 9">Cell outer membrane</location>
        <topology evidence="1 9">Multi-pass membrane protein</topology>
    </subcellularLocation>
</comment>
<feature type="domain" description="PapC N-terminal" evidence="12">
    <location>
        <begin position="34"/>
        <end position="182"/>
    </location>
</feature>
<dbReference type="Pfam" id="PF13954">
    <property type="entry name" value="PapC_N"/>
    <property type="match status" value="1"/>
</dbReference>
<evidence type="ECO:0000313" key="13">
    <source>
        <dbReference type="EMBL" id="QXT42650.2"/>
    </source>
</evidence>
<dbReference type="SUPFAM" id="SSF141729">
    <property type="entry name" value="FimD N-terminal domain-like"/>
    <property type="match status" value="1"/>
</dbReference>
<dbReference type="Gene3D" id="2.60.40.3110">
    <property type="match status" value="1"/>
</dbReference>
<evidence type="ECO:0000256" key="6">
    <source>
        <dbReference type="ARBA" id="ARBA00022729"/>
    </source>
</evidence>